<feature type="compositionally biased region" description="Basic residues" evidence="1">
    <location>
        <begin position="281"/>
        <end position="290"/>
    </location>
</feature>
<dbReference type="GO" id="GO:0008233">
    <property type="term" value="F:peptidase activity"/>
    <property type="evidence" value="ECO:0007669"/>
    <property type="project" value="UniProtKB-KW"/>
</dbReference>
<keyword evidence="2" id="KW-0131">Cell cycle</keyword>
<dbReference type="EMBL" id="CADCTG010000181">
    <property type="protein sequence ID" value="CAA9256042.1"/>
    <property type="molecule type" value="Genomic_DNA"/>
</dbReference>
<name>A0A6J4IPM6_9PROT</name>
<evidence type="ECO:0000313" key="2">
    <source>
        <dbReference type="EMBL" id="CAA9256042.1"/>
    </source>
</evidence>
<feature type="compositionally biased region" description="Basic residues" evidence="1">
    <location>
        <begin position="242"/>
        <end position="255"/>
    </location>
</feature>
<keyword evidence="2" id="KW-0645">Protease</keyword>
<keyword evidence="2" id="KW-0378">Hydrolase</keyword>
<feature type="non-terminal residue" evidence="2">
    <location>
        <position position="377"/>
    </location>
</feature>
<feature type="compositionally biased region" description="Basic and acidic residues" evidence="1">
    <location>
        <begin position="256"/>
        <end position="265"/>
    </location>
</feature>
<dbReference type="GO" id="GO:0006508">
    <property type="term" value="P:proteolysis"/>
    <property type="evidence" value="ECO:0007669"/>
    <property type="project" value="UniProtKB-KW"/>
</dbReference>
<sequence length="377" mass="41429">GPARASLEPHPLVPAHPDRLRAGARRAGLHPRDGPLPRGALARHPRGRLLHRLRPAAPARHRPPRHGMAPRLDSARRLREAARHGGAGGDGRRHARLLAPRPDLPPETRRRPRHSGRGRARGQLPAGGAALRRPRHGGGPSHGQHRGRRRGGGLGRGTRRLARRRRDPRARRRARGALRAGAAPRAAARRAAHRAAHRARGRGAHAHRHARRARGRAAGRHGRARHPGRRHAAGAPRPLGRAGRRRVADRRRHLAIAHEHRRDAVRAAQRPRPRRADPHRGNLRRGRVARPRGAGEPDGAAVRQPRPAEPVPHPGARRRPPRLLCAGSDPRTAAAAQSAGVRLPRRLRAAGDLVRAGVVERHRPRLHRQARRAPRGL</sequence>
<feature type="compositionally biased region" description="Basic residues" evidence="1">
    <location>
        <begin position="110"/>
        <end position="120"/>
    </location>
</feature>
<evidence type="ECO:0000256" key="1">
    <source>
        <dbReference type="SAM" id="MobiDB-lite"/>
    </source>
</evidence>
<reference evidence="2" key="1">
    <citation type="submission" date="2020-02" db="EMBL/GenBank/DDBJ databases">
        <authorList>
            <person name="Meier V. D."/>
        </authorList>
    </citation>
    <scope>NUCLEOTIDE SEQUENCE</scope>
    <source>
        <strain evidence="2">AVDCRST_MAG08</strain>
    </source>
</reference>
<organism evidence="2">
    <name type="scientific">uncultured Acetobacteraceae bacterium</name>
    <dbReference type="NCBI Taxonomy" id="169975"/>
    <lineage>
        <taxon>Bacteria</taxon>
        <taxon>Pseudomonadati</taxon>
        <taxon>Pseudomonadota</taxon>
        <taxon>Alphaproteobacteria</taxon>
        <taxon>Acetobacterales</taxon>
        <taxon>Acetobacteraceae</taxon>
        <taxon>environmental samples</taxon>
    </lineage>
</organism>
<gene>
    <name evidence="2" type="ORF">AVDCRST_MAG08-2451</name>
</gene>
<feature type="compositionally biased region" description="Basic residues" evidence="1">
    <location>
        <begin position="187"/>
        <end position="232"/>
    </location>
</feature>
<protein>
    <submittedName>
        <fullName evidence="2">Intramembrane protease RasP/YluC, implicated in cell division based on FtsL cleavage</fullName>
    </submittedName>
</protein>
<dbReference type="AlphaFoldDB" id="A0A6J4IPM6"/>
<accession>A0A6J4IPM6</accession>
<feature type="compositionally biased region" description="Low complexity" evidence="1">
    <location>
        <begin position="177"/>
        <end position="186"/>
    </location>
</feature>
<proteinExistence type="predicted"/>
<dbReference type="GO" id="GO:0051301">
    <property type="term" value="P:cell division"/>
    <property type="evidence" value="ECO:0007669"/>
    <property type="project" value="UniProtKB-KW"/>
</dbReference>
<feature type="non-terminal residue" evidence="2">
    <location>
        <position position="1"/>
    </location>
</feature>
<keyword evidence="2" id="KW-0132">Cell division</keyword>
<feature type="compositionally biased region" description="Basic residues" evidence="1">
    <location>
        <begin position="143"/>
        <end position="176"/>
    </location>
</feature>
<feature type="region of interest" description="Disordered" evidence="1">
    <location>
        <begin position="80"/>
        <end position="340"/>
    </location>
</feature>
<feature type="region of interest" description="Disordered" evidence="1">
    <location>
        <begin position="1"/>
        <end position="49"/>
    </location>
</feature>